<sequence>MNLPQNAIKSVTLEGIVQDGTTDESIPVTLHRMTAPLNLVHSHYHPRPSPSFASLLLESVPERLPSLLPPPGEAQLHARLGKFVGDGHSSVVFELDDVRLDNPSPDQQHVPRLVVKIARSNRLAALARDAWFYDEMESLQGSSIARCYGWFEVELASGQGVPAWSDHPAEDPDEHDPALDCDRVVHPDQLKRTARRDLLSVLVLERLGERLQPGPHPDDVKSDIIGLYEDISRLGVSASRDIRRQNILEAPRDEPCLPSLPSPFTKCTHSWRVVDFEFGFKANYTPLQFKMSYCDLADEMFDDIQQEAFADNGRFPYLVDEGSDSEYETTQYSSFARQSSSESSPTATPYTSGVECTEPVAFVAYV</sequence>
<reference evidence="1" key="1">
    <citation type="submission" date="2021-03" db="EMBL/GenBank/DDBJ databases">
        <authorList>
            <consortium name="DOE Joint Genome Institute"/>
            <person name="Ahrendt S."/>
            <person name="Looney B.P."/>
            <person name="Miyauchi S."/>
            <person name="Morin E."/>
            <person name="Drula E."/>
            <person name="Courty P.E."/>
            <person name="Chicoki N."/>
            <person name="Fauchery L."/>
            <person name="Kohler A."/>
            <person name="Kuo A."/>
            <person name="Labutti K."/>
            <person name="Pangilinan J."/>
            <person name="Lipzen A."/>
            <person name="Riley R."/>
            <person name="Andreopoulos W."/>
            <person name="He G."/>
            <person name="Johnson J."/>
            <person name="Barry K.W."/>
            <person name="Grigoriev I.V."/>
            <person name="Nagy L."/>
            <person name="Hibbett D."/>
            <person name="Henrissat B."/>
            <person name="Matheny P.B."/>
            <person name="Labbe J."/>
            <person name="Martin F."/>
        </authorList>
    </citation>
    <scope>NUCLEOTIDE SEQUENCE</scope>
    <source>
        <strain evidence="1">HHB10654</strain>
    </source>
</reference>
<accession>A0ACB8SWI9</accession>
<gene>
    <name evidence="1" type="ORF">BV25DRAFT_1839742</name>
</gene>
<evidence type="ECO:0000313" key="1">
    <source>
        <dbReference type="EMBL" id="KAI0060196.1"/>
    </source>
</evidence>
<dbReference type="EMBL" id="MU277220">
    <property type="protein sequence ID" value="KAI0060196.1"/>
    <property type="molecule type" value="Genomic_DNA"/>
</dbReference>
<evidence type="ECO:0000313" key="2">
    <source>
        <dbReference type="Proteomes" id="UP000814140"/>
    </source>
</evidence>
<reference evidence="1" key="2">
    <citation type="journal article" date="2022" name="New Phytol.">
        <title>Evolutionary transition to the ectomycorrhizal habit in the genomes of a hyperdiverse lineage of mushroom-forming fungi.</title>
        <authorList>
            <person name="Looney B."/>
            <person name="Miyauchi S."/>
            <person name="Morin E."/>
            <person name="Drula E."/>
            <person name="Courty P.E."/>
            <person name="Kohler A."/>
            <person name="Kuo A."/>
            <person name="LaButti K."/>
            <person name="Pangilinan J."/>
            <person name="Lipzen A."/>
            <person name="Riley R."/>
            <person name="Andreopoulos W."/>
            <person name="He G."/>
            <person name="Johnson J."/>
            <person name="Nolan M."/>
            <person name="Tritt A."/>
            <person name="Barry K.W."/>
            <person name="Grigoriev I.V."/>
            <person name="Nagy L.G."/>
            <person name="Hibbett D."/>
            <person name="Henrissat B."/>
            <person name="Matheny P.B."/>
            <person name="Labbe J."/>
            <person name="Martin F.M."/>
        </authorList>
    </citation>
    <scope>NUCLEOTIDE SEQUENCE</scope>
    <source>
        <strain evidence="1">HHB10654</strain>
    </source>
</reference>
<dbReference type="Proteomes" id="UP000814140">
    <property type="component" value="Unassembled WGS sequence"/>
</dbReference>
<proteinExistence type="predicted"/>
<organism evidence="1 2">
    <name type="scientific">Artomyces pyxidatus</name>
    <dbReference type="NCBI Taxonomy" id="48021"/>
    <lineage>
        <taxon>Eukaryota</taxon>
        <taxon>Fungi</taxon>
        <taxon>Dikarya</taxon>
        <taxon>Basidiomycota</taxon>
        <taxon>Agaricomycotina</taxon>
        <taxon>Agaricomycetes</taxon>
        <taxon>Russulales</taxon>
        <taxon>Auriscalpiaceae</taxon>
        <taxon>Artomyces</taxon>
    </lineage>
</organism>
<protein>
    <submittedName>
        <fullName evidence="1">Uncharacterized protein</fullName>
    </submittedName>
</protein>
<keyword evidence="2" id="KW-1185">Reference proteome</keyword>
<name>A0ACB8SWI9_9AGAM</name>
<comment type="caution">
    <text evidence="1">The sequence shown here is derived from an EMBL/GenBank/DDBJ whole genome shotgun (WGS) entry which is preliminary data.</text>
</comment>